<dbReference type="EMBL" id="SMFL01000014">
    <property type="protein sequence ID" value="TDE10820.1"/>
    <property type="molecule type" value="Genomic_DNA"/>
</dbReference>
<dbReference type="Pfam" id="PF01734">
    <property type="entry name" value="Patatin"/>
    <property type="match status" value="1"/>
</dbReference>
<evidence type="ECO:0000259" key="2">
    <source>
        <dbReference type="Pfam" id="PF01734"/>
    </source>
</evidence>
<dbReference type="SUPFAM" id="SSF52151">
    <property type="entry name" value="FabD/lysophospholipase-like"/>
    <property type="match status" value="1"/>
</dbReference>
<dbReference type="RefSeq" id="WP_131961550.1">
    <property type="nucleotide sequence ID" value="NZ_SMFL01000014.1"/>
</dbReference>
<evidence type="ECO:0000313" key="3">
    <source>
        <dbReference type="EMBL" id="TDE10820.1"/>
    </source>
</evidence>
<dbReference type="GO" id="GO:0006629">
    <property type="term" value="P:lipid metabolic process"/>
    <property type="evidence" value="ECO:0007669"/>
    <property type="project" value="UniProtKB-KW"/>
</dbReference>
<reference evidence="3 4" key="1">
    <citation type="submission" date="2019-03" db="EMBL/GenBank/DDBJ databases">
        <title>Dyadobacter AR-3-6 sp. nov., isolated from arctic soil.</title>
        <authorList>
            <person name="Chaudhary D.K."/>
        </authorList>
    </citation>
    <scope>NUCLEOTIDE SEQUENCE [LARGE SCALE GENOMIC DNA]</scope>
    <source>
        <strain evidence="3 4">AR-3-6</strain>
    </source>
</reference>
<dbReference type="InterPro" id="IPR002641">
    <property type="entry name" value="PNPLA_dom"/>
</dbReference>
<keyword evidence="1" id="KW-0443">Lipid metabolism</keyword>
<accession>A0A4R5DFT4</accession>
<keyword evidence="4" id="KW-1185">Reference proteome</keyword>
<gene>
    <name evidence="3" type="ORF">E0F88_27490</name>
</gene>
<dbReference type="Proteomes" id="UP000294850">
    <property type="component" value="Unassembled WGS sequence"/>
</dbReference>
<feature type="domain" description="PNPLA" evidence="2">
    <location>
        <begin position="2"/>
        <end position="71"/>
    </location>
</feature>
<name>A0A4R5DFT4_9BACT</name>
<proteinExistence type="predicted"/>
<comment type="caution">
    <text evidence="3">The sequence shown here is derived from an EMBL/GenBank/DDBJ whole genome shotgun (WGS) entry which is preliminary data.</text>
</comment>
<evidence type="ECO:0000313" key="4">
    <source>
        <dbReference type="Proteomes" id="UP000294850"/>
    </source>
</evidence>
<evidence type="ECO:0000256" key="1">
    <source>
        <dbReference type="ARBA" id="ARBA00023098"/>
    </source>
</evidence>
<sequence>MLSGGGALFAWQFEVASHLIAAGFKPAMFGTTSTGTIGAFMLSKGLIKEANDLCDEVYSTDARPISKPGIGRIKNGKITINWLKAVKDVIFRKNKIVSLMDWVFRRSWFRILRYD</sequence>
<dbReference type="AlphaFoldDB" id="A0A4R5DFT4"/>
<dbReference type="InterPro" id="IPR016035">
    <property type="entry name" value="Acyl_Trfase/lysoPLipase"/>
</dbReference>
<organism evidence="3 4">
    <name type="scientific">Dyadobacter psychrotolerans</name>
    <dbReference type="NCBI Taxonomy" id="2541721"/>
    <lineage>
        <taxon>Bacteria</taxon>
        <taxon>Pseudomonadati</taxon>
        <taxon>Bacteroidota</taxon>
        <taxon>Cytophagia</taxon>
        <taxon>Cytophagales</taxon>
        <taxon>Spirosomataceae</taxon>
        <taxon>Dyadobacter</taxon>
    </lineage>
</organism>
<protein>
    <submittedName>
        <fullName evidence="3">Patatin-like phospholipase family protein</fullName>
    </submittedName>
</protein>
<dbReference type="Gene3D" id="3.40.1090.10">
    <property type="entry name" value="Cytosolic phospholipase A2 catalytic domain"/>
    <property type="match status" value="1"/>
</dbReference>